<organism evidence="5 6">
    <name type="scientific">Perkinsus chesapeaki</name>
    <name type="common">Clam parasite</name>
    <name type="synonym">Perkinsus andrewsi</name>
    <dbReference type="NCBI Taxonomy" id="330153"/>
    <lineage>
        <taxon>Eukaryota</taxon>
        <taxon>Sar</taxon>
        <taxon>Alveolata</taxon>
        <taxon>Perkinsozoa</taxon>
        <taxon>Perkinsea</taxon>
        <taxon>Perkinsida</taxon>
        <taxon>Perkinsidae</taxon>
        <taxon>Perkinsus</taxon>
    </lineage>
</organism>
<protein>
    <recommendedName>
        <fullName evidence="4">HMG box domain-containing protein</fullName>
    </recommendedName>
</protein>
<dbReference type="InterPro" id="IPR050342">
    <property type="entry name" value="HMGB"/>
</dbReference>
<feature type="DNA-binding region" description="HMG box" evidence="2">
    <location>
        <begin position="33"/>
        <end position="103"/>
    </location>
</feature>
<dbReference type="Pfam" id="PF00505">
    <property type="entry name" value="HMG_box"/>
    <property type="match status" value="1"/>
</dbReference>
<feature type="compositionally biased region" description="Low complexity" evidence="3">
    <location>
        <begin position="1"/>
        <end position="16"/>
    </location>
</feature>
<reference evidence="5 6" key="1">
    <citation type="submission" date="2020-04" db="EMBL/GenBank/DDBJ databases">
        <title>Perkinsus chesapeaki whole genome sequence.</title>
        <authorList>
            <person name="Bogema D.R."/>
        </authorList>
    </citation>
    <scope>NUCLEOTIDE SEQUENCE [LARGE SCALE GENOMIC DNA]</scope>
    <source>
        <strain evidence="5">ATCC PRA-425</strain>
    </source>
</reference>
<sequence>MAAAPKKATKTAASPVKVKKASKAKKDDGKPKIKRALSAYFFFMQKNRQKIMEENGLQSKDIGDLAKKMGEAWKALSVEEKAPYTKMADNDKQRYEREKAAAGI</sequence>
<dbReference type="SUPFAM" id="SSF47095">
    <property type="entry name" value="HMG-box"/>
    <property type="match status" value="1"/>
</dbReference>
<dbReference type="EMBL" id="JAAPAO010000203">
    <property type="protein sequence ID" value="KAF4667792.1"/>
    <property type="molecule type" value="Genomic_DNA"/>
</dbReference>
<dbReference type="GO" id="GO:0005634">
    <property type="term" value="C:nucleus"/>
    <property type="evidence" value="ECO:0007669"/>
    <property type="project" value="UniProtKB-UniRule"/>
</dbReference>
<dbReference type="GO" id="GO:0003677">
    <property type="term" value="F:DNA binding"/>
    <property type="evidence" value="ECO:0007669"/>
    <property type="project" value="UniProtKB-UniRule"/>
</dbReference>
<proteinExistence type="predicted"/>
<accession>A0A7J6M887</accession>
<comment type="caution">
    <text evidence="5">The sequence shown here is derived from an EMBL/GenBank/DDBJ whole genome shotgun (WGS) entry which is preliminary data.</text>
</comment>
<dbReference type="PRINTS" id="PR00886">
    <property type="entry name" value="HIGHMOBLTY12"/>
</dbReference>
<dbReference type="Gene3D" id="1.10.30.10">
    <property type="entry name" value="High mobility group box domain"/>
    <property type="match status" value="1"/>
</dbReference>
<name>A0A7J6M887_PERCH</name>
<dbReference type="InterPro" id="IPR036910">
    <property type="entry name" value="HMG_box_dom_sf"/>
</dbReference>
<evidence type="ECO:0000313" key="5">
    <source>
        <dbReference type="EMBL" id="KAF4667792.1"/>
    </source>
</evidence>
<dbReference type="Proteomes" id="UP000591131">
    <property type="component" value="Unassembled WGS sequence"/>
</dbReference>
<dbReference type="InterPro" id="IPR009071">
    <property type="entry name" value="HMG_box_dom"/>
</dbReference>
<keyword evidence="1 2" id="KW-0238">DNA-binding</keyword>
<dbReference type="PROSITE" id="PS50118">
    <property type="entry name" value="HMG_BOX_2"/>
    <property type="match status" value="1"/>
</dbReference>
<dbReference type="PANTHER" id="PTHR48112">
    <property type="entry name" value="HIGH MOBILITY GROUP PROTEIN DSP1"/>
    <property type="match status" value="1"/>
</dbReference>
<dbReference type="SMART" id="SM00398">
    <property type="entry name" value="HMG"/>
    <property type="match status" value="1"/>
</dbReference>
<feature type="region of interest" description="Disordered" evidence="3">
    <location>
        <begin position="1"/>
        <end position="30"/>
    </location>
</feature>
<evidence type="ECO:0000256" key="2">
    <source>
        <dbReference type="PROSITE-ProRule" id="PRU00267"/>
    </source>
</evidence>
<keyword evidence="2" id="KW-0539">Nucleus</keyword>
<evidence type="ECO:0000313" key="6">
    <source>
        <dbReference type="Proteomes" id="UP000591131"/>
    </source>
</evidence>
<gene>
    <name evidence="5" type="ORF">FOL47_003381</name>
</gene>
<dbReference type="AlphaFoldDB" id="A0A7J6M887"/>
<keyword evidence="6" id="KW-1185">Reference proteome</keyword>
<evidence type="ECO:0000256" key="1">
    <source>
        <dbReference type="ARBA" id="ARBA00023125"/>
    </source>
</evidence>
<evidence type="ECO:0000256" key="3">
    <source>
        <dbReference type="SAM" id="MobiDB-lite"/>
    </source>
</evidence>
<dbReference type="OrthoDB" id="1919336at2759"/>
<feature type="domain" description="HMG box" evidence="4">
    <location>
        <begin position="33"/>
        <end position="103"/>
    </location>
</feature>
<evidence type="ECO:0000259" key="4">
    <source>
        <dbReference type="PROSITE" id="PS50118"/>
    </source>
</evidence>